<evidence type="ECO:0000313" key="8">
    <source>
        <dbReference type="Proteomes" id="UP000246464"/>
    </source>
</evidence>
<keyword evidence="4 6" id="KW-0333">Golgi apparatus</keyword>
<dbReference type="Gene3D" id="3.30.450.70">
    <property type="match status" value="1"/>
</dbReference>
<dbReference type="GO" id="GO:0005794">
    <property type="term" value="C:Golgi apparatus"/>
    <property type="evidence" value="ECO:0007669"/>
    <property type="project" value="UniProtKB-SubCell"/>
</dbReference>
<gene>
    <name evidence="7" type="ORF">SMAX5B_008008</name>
</gene>
<dbReference type="InterPro" id="IPR011012">
    <property type="entry name" value="Longin-like_dom_sf"/>
</dbReference>
<sequence>METVCFIASGTGRSRRESPRMSPSVLRKDGFLSFQTSKYRLHYYETPSGLKFVMNTDLSVSNARETLQHIYSNLYVEYIVKNPVCVLGHNLDSELFSSRLDAFIRALPYYSPRAA</sequence>
<evidence type="ECO:0000313" key="7">
    <source>
        <dbReference type="EMBL" id="AWO97451.1"/>
    </source>
</evidence>
<evidence type="ECO:0000256" key="5">
    <source>
        <dbReference type="ARBA" id="ARBA00038167"/>
    </source>
</evidence>
<dbReference type="GO" id="GO:0006888">
    <property type="term" value="P:endoplasmic reticulum to Golgi vesicle-mediated transport"/>
    <property type="evidence" value="ECO:0007669"/>
    <property type="project" value="UniProtKB-UniRule"/>
</dbReference>
<evidence type="ECO:0000256" key="2">
    <source>
        <dbReference type="ARBA" id="ARBA00022824"/>
    </source>
</evidence>
<evidence type="ECO:0000256" key="6">
    <source>
        <dbReference type="RuleBase" id="RU366065"/>
    </source>
</evidence>
<dbReference type="SMART" id="SM01399">
    <property type="entry name" value="Sybindin"/>
    <property type="match status" value="1"/>
</dbReference>
<dbReference type="EMBL" id="CP026244">
    <property type="protein sequence ID" value="AWO97451.1"/>
    <property type="molecule type" value="Genomic_DNA"/>
</dbReference>
<proteinExistence type="inferred from homology"/>
<evidence type="ECO:0000256" key="3">
    <source>
        <dbReference type="ARBA" id="ARBA00022892"/>
    </source>
</evidence>
<dbReference type="InterPro" id="IPR007233">
    <property type="entry name" value="TRAPPC"/>
</dbReference>
<name>A0A2U9B0Z6_SCOMX</name>
<dbReference type="Proteomes" id="UP000246464">
    <property type="component" value="Chromosome 2"/>
</dbReference>
<dbReference type="SUPFAM" id="SSF64356">
    <property type="entry name" value="SNARE-like"/>
    <property type="match status" value="1"/>
</dbReference>
<dbReference type="GO" id="GO:0005783">
    <property type="term" value="C:endoplasmic reticulum"/>
    <property type="evidence" value="ECO:0007669"/>
    <property type="project" value="UniProtKB-SubCell"/>
</dbReference>
<comment type="subunit">
    <text evidence="6">Part of the multisubunit transport protein particle (TRAPP) complex.</text>
</comment>
<keyword evidence="1 6" id="KW-0813">Transport</keyword>
<comment type="subcellular location">
    <subcellularLocation>
        <location evidence="6">Endoplasmic reticulum</location>
    </subcellularLocation>
    <subcellularLocation>
        <location evidence="6">Golgi apparatus</location>
        <location evidence="6">cis-Golgi network</location>
    </subcellularLocation>
</comment>
<evidence type="ECO:0000256" key="4">
    <source>
        <dbReference type="ARBA" id="ARBA00023034"/>
    </source>
</evidence>
<evidence type="ECO:0000256" key="1">
    <source>
        <dbReference type="ARBA" id="ARBA00022448"/>
    </source>
</evidence>
<dbReference type="PANTHER" id="PTHR23249:SF16">
    <property type="entry name" value="TRAFFICKING PROTEIN PARTICLE COMPLEX SUBUNIT 1"/>
    <property type="match status" value="1"/>
</dbReference>
<protein>
    <recommendedName>
        <fullName evidence="6">Trafficking protein particle complex subunit</fullName>
    </recommendedName>
</protein>
<organism evidence="7 8">
    <name type="scientific">Scophthalmus maximus</name>
    <name type="common">Turbot</name>
    <name type="synonym">Psetta maxima</name>
    <dbReference type="NCBI Taxonomy" id="52904"/>
    <lineage>
        <taxon>Eukaryota</taxon>
        <taxon>Metazoa</taxon>
        <taxon>Chordata</taxon>
        <taxon>Craniata</taxon>
        <taxon>Vertebrata</taxon>
        <taxon>Euteleostomi</taxon>
        <taxon>Actinopterygii</taxon>
        <taxon>Neopterygii</taxon>
        <taxon>Teleostei</taxon>
        <taxon>Neoteleostei</taxon>
        <taxon>Acanthomorphata</taxon>
        <taxon>Carangaria</taxon>
        <taxon>Pleuronectiformes</taxon>
        <taxon>Pleuronectoidei</taxon>
        <taxon>Scophthalmidae</taxon>
        <taxon>Scophthalmus</taxon>
    </lineage>
</organism>
<keyword evidence="3 6" id="KW-0931">ER-Golgi transport</keyword>
<keyword evidence="8" id="KW-1185">Reference proteome</keyword>
<dbReference type="GO" id="GO:0030008">
    <property type="term" value="C:TRAPP complex"/>
    <property type="evidence" value="ECO:0007669"/>
    <property type="project" value="UniProtKB-UniRule"/>
</dbReference>
<accession>A0A2U9B0Z6</accession>
<dbReference type="PANTHER" id="PTHR23249">
    <property type="entry name" value="TRAFFICKING PROTEIN PARTICLE COMPLEX SUBUNIT"/>
    <property type="match status" value="1"/>
</dbReference>
<dbReference type="AlphaFoldDB" id="A0A2U9B0Z6"/>
<reference evidence="7 8" key="1">
    <citation type="submission" date="2017-12" db="EMBL/GenBank/DDBJ databases">
        <title>Integrating genomic resources of turbot (Scophthalmus maximus) in depth evaluation of genetic and physical mapping variation across individuals.</title>
        <authorList>
            <person name="Martinez P."/>
        </authorList>
    </citation>
    <scope>NUCLEOTIDE SEQUENCE [LARGE SCALE GENOMIC DNA]</scope>
</reference>
<keyword evidence="2 6" id="KW-0256">Endoplasmic reticulum</keyword>
<comment type="similarity">
    <text evidence="5">Belongs to the TRAPP small subunits family. BET5 subfamily.</text>
</comment>
<dbReference type="Pfam" id="PF04099">
    <property type="entry name" value="Sybindin"/>
    <property type="match status" value="1"/>
</dbReference>